<evidence type="ECO:0000256" key="7">
    <source>
        <dbReference type="ARBA" id="ARBA00023014"/>
    </source>
</evidence>
<sequence length="333" mass="37750">MLQDQLKRPLRDLRISVTDRCNFRCQYCMPAEIFGPDYPFLKSEQLLTFDEIERLVKIFVSLGVKKIRFTGGEPLLRPRLSELIERIAAISGVEDLALTTNGSLLKKHAEDLAKAGLKRVSVSLDSLDEGRFSEINGHRGSVKAVLEGIEKAHEAGLKVKVNMVVKRGANEEDIVAMAKFFKERKQILRFIEYMDVGNTNGWKLDEVVTKQEILEQLNDVFPLKPIKPNYRGEVAKRYQYLDGDGEIGVISSVTEPFCATCTRARLSAEGKMYTCLFASSGTDLRSLLRNGADDETIQHCVINVWENRKDRYSEERNQYTKNKPKVEMSHIGG</sequence>
<evidence type="ECO:0000256" key="2">
    <source>
        <dbReference type="ARBA" id="ARBA00022485"/>
    </source>
</evidence>
<dbReference type="NCBIfam" id="TIGR02666">
    <property type="entry name" value="moaA"/>
    <property type="match status" value="1"/>
</dbReference>
<feature type="binding site" evidence="12">
    <location>
        <position position="261"/>
    </location>
    <ligand>
        <name>[4Fe-4S] cluster</name>
        <dbReference type="ChEBI" id="CHEBI:49883"/>
        <label>2</label>
        <note>4Fe-4S-substrate</note>
    </ligand>
</feature>
<feature type="binding site" evidence="12">
    <location>
        <position position="68"/>
    </location>
    <ligand>
        <name>GTP</name>
        <dbReference type="ChEBI" id="CHEBI:37565"/>
    </ligand>
</feature>
<comment type="cofactor">
    <cofactor evidence="12">
        <name>[4Fe-4S] cluster</name>
        <dbReference type="ChEBI" id="CHEBI:49883"/>
    </cofactor>
    <text evidence="12">Binds 2 [4Fe-4S] clusters. Binds 1 [4Fe-4S] cluster coordinated with 3 cysteines and an exchangeable S-adenosyl-L-methionine and 1 [4Fe-4S] cluster coordinated with 3 cysteines and the GTP-derived substrate.</text>
</comment>
<evidence type="ECO:0000256" key="3">
    <source>
        <dbReference type="ARBA" id="ARBA00022691"/>
    </source>
</evidence>
<evidence type="ECO:0000256" key="9">
    <source>
        <dbReference type="ARBA" id="ARBA00023150"/>
    </source>
</evidence>
<dbReference type="PANTHER" id="PTHR22960:SF0">
    <property type="entry name" value="MOLYBDENUM COFACTOR BIOSYNTHESIS PROTEIN 1"/>
    <property type="match status" value="1"/>
</dbReference>
<feature type="binding site" evidence="12">
    <location>
        <position position="21"/>
    </location>
    <ligand>
        <name>[4Fe-4S] cluster</name>
        <dbReference type="ChEBI" id="CHEBI:49883"/>
        <label>1</label>
        <note>4Fe-4S-S-AdoMet</note>
    </ligand>
</feature>
<feature type="binding site" evidence="12">
    <location>
        <position position="72"/>
    </location>
    <ligand>
        <name>S-adenosyl-L-methionine</name>
        <dbReference type="ChEBI" id="CHEBI:59789"/>
    </ligand>
</feature>
<dbReference type="CDD" id="cd01335">
    <property type="entry name" value="Radical_SAM"/>
    <property type="match status" value="1"/>
</dbReference>
<dbReference type="GO" id="GO:0046872">
    <property type="term" value="F:metal ion binding"/>
    <property type="evidence" value="ECO:0007669"/>
    <property type="project" value="UniProtKB-KW"/>
</dbReference>
<evidence type="ECO:0000256" key="12">
    <source>
        <dbReference type="HAMAP-Rule" id="MF_01225"/>
    </source>
</evidence>
<evidence type="ECO:0000256" key="10">
    <source>
        <dbReference type="ARBA" id="ARBA00023239"/>
    </source>
</evidence>
<dbReference type="GO" id="GO:0061799">
    <property type="term" value="F:cyclic pyranopterin monophosphate synthase activity"/>
    <property type="evidence" value="ECO:0007669"/>
    <property type="project" value="TreeGrafter"/>
</dbReference>
<evidence type="ECO:0000256" key="1">
    <source>
        <dbReference type="ARBA" id="ARBA00012167"/>
    </source>
</evidence>
<dbReference type="InterPro" id="IPR058240">
    <property type="entry name" value="rSAM_sf"/>
</dbReference>
<keyword evidence="2 12" id="KW-0004">4Fe-4S</keyword>
<dbReference type="GO" id="GO:0051539">
    <property type="term" value="F:4 iron, 4 sulfur cluster binding"/>
    <property type="evidence" value="ECO:0007669"/>
    <property type="project" value="UniProtKB-UniRule"/>
</dbReference>
<gene>
    <name evidence="12 14" type="primary">moaA</name>
    <name evidence="14" type="ORF">DKZ56_14085</name>
</gene>
<dbReference type="InterPro" id="IPR050105">
    <property type="entry name" value="MoCo_biosynth_MoaA/MoaC"/>
</dbReference>
<feature type="binding site" evidence="12">
    <location>
        <position position="99"/>
    </location>
    <ligand>
        <name>GTP</name>
        <dbReference type="ChEBI" id="CHEBI:37565"/>
    </ligand>
</feature>
<feature type="binding site" evidence="12">
    <location>
        <position position="194"/>
    </location>
    <ligand>
        <name>S-adenosyl-L-methionine</name>
        <dbReference type="ChEBI" id="CHEBI:59789"/>
    </ligand>
</feature>
<dbReference type="AlphaFoldDB" id="A0A4P6UUE8"/>
<dbReference type="GO" id="GO:0061798">
    <property type="term" value="F:GTP 3',8'-cyclase activity"/>
    <property type="evidence" value="ECO:0007669"/>
    <property type="project" value="UniProtKB-UniRule"/>
</dbReference>
<evidence type="ECO:0000256" key="8">
    <source>
        <dbReference type="ARBA" id="ARBA00023134"/>
    </source>
</evidence>
<feature type="binding site" evidence="12">
    <location>
        <position position="160"/>
    </location>
    <ligand>
        <name>GTP</name>
        <dbReference type="ChEBI" id="CHEBI:37565"/>
    </ligand>
</feature>
<dbReference type="SUPFAM" id="SSF102114">
    <property type="entry name" value="Radical SAM enzymes"/>
    <property type="match status" value="1"/>
</dbReference>
<dbReference type="InterPro" id="IPR013785">
    <property type="entry name" value="Aldolase_TIM"/>
</dbReference>
<keyword evidence="15" id="KW-1185">Reference proteome</keyword>
<dbReference type="UniPathway" id="UPA00344"/>
<reference evidence="14 15" key="1">
    <citation type="submission" date="2019-02" db="EMBL/GenBank/DDBJ databases">
        <title>Ureibacillus thermophilus.</title>
        <authorList>
            <person name="Sunny J.S."/>
            <person name="Natarajan A."/>
            <person name="Saleena L.M."/>
        </authorList>
    </citation>
    <scope>NUCLEOTIDE SEQUENCE [LARGE SCALE GENOMIC DNA]</scope>
    <source>
        <strain evidence="14 15">LM102</strain>
    </source>
</reference>
<comment type="function">
    <text evidence="12">Catalyzes the cyclization of GTP to (8S)-3',8-cyclo-7,8-dihydroguanosine 5'-triphosphate.</text>
</comment>
<dbReference type="GO" id="GO:0005525">
    <property type="term" value="F:GTP binding"/>
    <property type="evidence" value="ECO:0007669"/>
    <property type="project" value="UniProtKB-UniRule"/>
</dbReference>
<keyword evidence="10 12" id="KW-0456">Lyase</keyword>
<dbReference type="SFLD" id="SFLDG01067">
    <property type="entry name" value="SPASM/twitch_domain_containing"/>
    <property type="match status" value="1"/>
</dbReference>
<evidence type="ECO:0000313" key="15">
    <source>
        <dbReference type="Proteomes" id="UP000291151"/>
    </source>
</evidence>
<dbReference type="EMBL" id="CP036528">
    <property type="protein sequence ID" value="QBK26873.1"/>
    <property type="molecule type" value="Genomic_DNA"/>
</dbReference>
<dbReference type="RefSeq" id="WP_096552580.1">
    <property type="nucleotide sequence ID" value="NZ_CP036528.1"/>
</dbReference>
<feature type="binding site" evidence="12">
    <location>
        <begin position="263"/>
        <end position="265"/>
    </location>
    <ligand>
        <name>GTP</name>
        <dbReference type="ChEBI" id="CHEBI:37565"/>
    </ligand>
</feature>
<feature type="binding site" evidence="12">
    <location>
        <position position="14"/>
    </location>
    <ligand>
        <name>GTP</name>
        <dbReference type="ChEBI" id="CHEBI:37565"/>
    </ligand>
</feature>
<dbReference type="InterPro" id="IPR007197">
    <property type="entry name" value="rSAM"/>
</dbReference>
<dbReference type="InterPro" id="IPR013483">
    <property type="entry name" value="MoaA"/>
</dbReference>
<dbReference type="InterPro" id="IPR000385">
    <property type="entry name" value="MoaA_NifB_PqqE_Fe-S-bd_CS"/>
</dbReference>
<name>A0A4P6UUE8_9BACL</name>
<dbReference type="CDD" id="cd21117">
    <property type="entry name" value="Twitch_MoaA"/>
    <property type="match status" value="1"/>
</dbReference>
<dbReference type="SFLD" id="SFLDG01383">
    <property type="entry name" value="cyclic_pyranopterin_phosphate"/>
    <property type="match status" value="1"/>
</dbReference>
<dbReference type="KEGG" id="uth:DKZ56_14085"/>
<feature type="binding site" evidence="12">
    <location>
        <position position="28"/>
    </location>
    <ligand>
        <name>[4Fe-4S] cluster</name>
        <dbReference type="ChEBI" id="CHEBI:49883"/>
        <label>1</label>
        <note>4Fe-4S-S-AdoMet</note>
    </ligand>
</feature>
<keyword evidence="8 12" id="KW-0342">GTP-binding</keyword>
<dbReference type="SFLD" id="SFLDS00029">
    <property type="entry name" value="Radical_SAM"/>
    <property type="match status" value="1"/>
</dbReference>
<evidence type="ECO:0000259" key="13">
    <source>
        <dbReference type="PROSITE" id="PS51918"/>
    </source>
</evidence>
<dbReference type="GO" id="GO:0006777">
    <property type="term" value="P:Mo-molybdopterin cofactor biosynthetic process"/>
    <property type="evidence" value="ECO:0007669"/>
    <property type="project" value="UniProtKB-UniRule"/>
</dbReference>
<dbReference type="SMART" id="SM00729">
    <property type="entry name" value="Elp3"/>
    <property type="match status" value="1"/>
</dbReference>
<comment type="catalytic activity">
    <reaction evidence="11 12">
        <text>GTP + AH2 + S-adenosyl-L-methionine = (8S)-3',8-cyclo-7,8-dihydroguanosine 5'-triphosphate + 5'-deoxyadenosine + L-methionine + A + H(+)</text>
        <dbReference type="Rhea" id="RHEA:49576"/>
        <dbReference type="ChEBI" id="CHEBI:13193"/>
        <dbReference type="ChEBI" id="CHEBI:15378"/>
        <dbReference type="ChEBI" id="CHEBI:17319"/>
        <dbReference type="ChEBI" id="CHEBI:17499"/>
        <dbReference type="ChEBI" id="CHEBI:37565"/>
        <dbReference type="ChEBI" id="CHEBI:57844"/>
        <dbReference type="ChEBI" id="CHEBI:59789"/>
        <dbReference type="ChEBI" id="CHEBI:131766"/>
        <dbReference type="EC" id="4.1.99.22"/>
    </reaction>
</comment>
<dbReference type="PROSITE" id="PS51918">
    <property type="entry name" value="RADICAL_SAM"/>
    <property type="match status" value="1"/>
</dbReference>
<dbReference type="Proteomes" id="UP000291151">
    <property type="component" value="Chromosome"/>
</dbReference>
<dbReference type="PANTHER" id="PTHR22960">
    <property type="entry name" value="MOLYBDOPTERIN COFACTOR SYNTHESIS PROTEIN A"/>
    <property type="match status" value="1"/>
</dbReference>
<proteinExistence type="inferred from homology"/>
<evidence type="ECO:0000256" key="11">
    <source>
        <dbReference type="ARBA" id="ARBA00048697"/>
    </source>
</evidence>
<evidence type="ECO:0000256" key="5">
    <source>
        <dbReference type="ARBA" id="ARBA00022741"/>
    </source>
</evidence>
<keyword evidence="9 12" id="KW-0501">Molybdenum cofactor biosynthesis</keyword>
<dbReference type="GO" id="GO:1904047">
    <property type="term" value="F:S-adenosyl-L-methionine binding"/>
    <property type="evidence" value="ECO:0007669"/>
    <property type="project" value="UniProtKB-UniRule"/>
</dbReference>
<dbReference type="Pfam" id="PF06463">
    <property type="entry name" value="Mob_synth_C"/>
    <property type="match status" value="1"/>
</dbReference>
<dbReference type="InterPro" id="IPR040064">
    <property type="entry name" value="MoaA-like"/>
</dbReference>
<dbReference type="NCBIfam" id="NF001199">
    <property type="entry name" value="PRK00164.2-1"/>
    <property type="match status" value="1"/>
</dbReference>
<feature type="binding site" evidence="12">
    <location>
        <position position="27"/>
    </location>
    <ligand>
        <name>S-adenosyl-L-methionine</name>
        <dbReference type="ChEBI" id="CHEBI:59789"/>
    </ligand>
</feature>
<evidence type="ECO:0000256" key="6">
    <source>
        <dbReference type="ARBA" id="ARBA00023004"/>
    </source>
</evidence>
<keyword evidence="3 12" id="KW-0949">S-adenosyl-L-methionine</keyword>
<organism evidence="14 15">
    <name type="scientific">Ureibacillus thermophilus</name>
    <dbReference type="NCBI Taxonomy" id="367743"/>
    <lineage>
        <taxon>Bacteria</taxon>
        <taxon>Bacillati</taxon>
        <taxon>Bacillota</taxon>
        <taxon>Bacilli</taxon>
        <taxon>Bacillales</taxon>
        <taxon>Caryophanaceae</taxon>
        <taxon>Ureibacillus</taxon>
    </lineage>
</organism>
<dbReference type="Pfam" id="PF04055">
    <property type="entry name" value="Radical_SAM"/>
    <property type="match status" value="1"/>
</dbReference>
<feature type="binding site" evidence="12">
    <location>
        <position position="123"/>
    </location>
    <ligand>
        <name>S-adenosyl-L-methionine</name>
        <dbReference type="ChEBI" id="CHEBI:59789"/>
    </ligand>
</feature>
<accession>A0A4P6UUE8</accession>
<dbReference type="SFLD" id="SFLDG01386">
    <property type="entry name" value="main_SPASM_domain-containing"/>
    <property type="match status" value="1"/>
</dbReference>
<comment type="pathway">
    <text evidence="12">Cofactor biosynthesis; molybdopterin biosynthesis.</text>
</comment>
<keyword evidence="4 12" id="KW-0479">Metal-binding</keyword>
<keyword evidence="7 12" id="KW-0411">Iron-sulfur</keyword>
<dbReference type="EC" id="4.1.99.22" evidence="1 12"/>
<feature type="binding site" evidence="12">
    <location>
        <position position="25"/>
    </location>
    <ligand>
        <name>[4Fe-4S] cluster</name>
        <dbReference type="ChEBI" id="CHEBI:49883"/>
        <label>1</label>
        <note>4Fe-4S-S-AdoMet</note>
    </ligand>
</feature>
<comment type="similarity">
    <text evidence="12">Belongs to the radical SAM superfamily. MoaA family.</text>
</comment>
<dbReference type="InterPro" id="IPR010505">
    <property type="entry name" value="MoaA_twitch"/>
</dbReference>
<feature type="binding site" evidence="12">
    <location>
        <position position="258"/>
    </location>
    <ligand>
        <name>[4Fe-4S] cluster</name>
        <dbReference type="ChEBI" id="CHEBI:49883"/>
        <label>2</label>
        <note>4Fe-4S-substrate</note>
    </ligand>
</feature>
<evidence type="ECO:0000256" key="4">
    <source>
        <dbReference type="ARBA" id="ARBA00022723"/>
    </source>
</evidence>
<evidence type="ECO:0000313" key="14">
    <source>
        <dbReference type="EMBL" id="QBK26873.1"/>
    </source>
</evidence>
<dbReference type="InterPro" id="IPR006638">
    <property type="entry name" value="Elp3/MiaA/NifB-like_rSAM"/>
</dbReference>
<dbReference type="Gene3D" id="3.20.20.70">
    <property type="entry name" value="Aldolase class I"/>
    <property type="match status" value="1"/>
</dbReference>
<comment type="subunit">
    <text evidence="12">Monomer and homodimer.</text>
</comment>
<feature type="binding site" evidence="12">
    <location>
        <position position="275"/>
    </location>
    <ligand>
        <name>[4Fe-4S] cluster</name>
        <dbReference type="ChEBI" id="CHEBI:49883"/>
        <label>2</label>
        <note>4Fe-4S-substrate</note>
    </ligand>
</feature>
<feature type="domain" description="Radical SAM core" evidence="13">
    <location>
        <begin position="5"/>
        <end position="227"/>
    </location>
</feature>
<dbReference type="HAMAP" id="MF_01225_B">
    <property type="entry name" value="MoaA_B"/>
    <property type="match status" value="1"/>
</dbReference>
<dbReference type="PROSITE" id="PS01305">
    <property type="entry name" value="MOAA_NIFB_PQQE"/>
    <property type="match status" value="1"/>
</dbReference>
<keyword evidence="6 12" id="KW-0408">Iron</keyword>
<keyword evidence="5 12" id="KW-0547">Nucleotide-binding</keyword>
<protein>
    <recommendedName>
        <fullName evidence="1 12">GTP 3',8-cyclase</fullName>
        <ecNumber evidence="1 12">4.1.99.22</ecNumber>
    </recommendedName>
    <alternativeName>
        <fullName evidence="12">Molybdenum cofactor biosynthesis protein A</fullName>
    </alternativeName>
</protein>